<dbReference type="NCBIfam" id="TIGR01297">
    <property type="entry name" value="CDF"/>
    <property type="match status" value="1"/>
</dbReference>
<dbReference type="PANTHER" id="PTHR13414:SF9">
    <property type="entry name" value="PROTON-COUPLED ZINC ANTIPORTER SLC30A9, MITOCHONDRIAL"/>
    <property type="match status" value="1"/>
</dbReference>
<evidence type="ECO:0000256" key="1">
    <source>
        <dbReference type="ARBA" id="ARBA00004141"/>
    </source>
</evidence>
<feature type="transmembrane region" description="Helical" evidence="7">
    <location>
        <begin position="167"/>
        <end position="186"/>
    </location>
</feature>
<sequence>MPGKKRSSSSLFTVLLAFGANILVAIAKTVAAAITGSASLVAEAAHSWADAGNEVFLLQAERSAARPRDDAHPGGYGRDAYVWSLFAAVGLFTAGAVVSIMHGVSALGSDEQDTDYLIGYLVLAAAFVFEGISFIQSYRQAHAKAATSGTGTFEHVLRTSNPTLRAVFAEDSAALVGLVIAFLGLLLHELTGNPFWDALGSILVGVLLAIVAVVLIERNRSFLVGKQGSDRAWQAALTALLQHPEVEKVTYLHLEYVGPERFYLVAAVDLVGDDRESDVAADLQAVEAELERSEWVTEAVLTLSRPGAEALVPRPDEDSESAAQALRP</sequence>
<evidence type="ECO:0000256" key="4">
    <source>
        <dbReference type="ARBA" id="ARBA00022989"/>
    </source>
</evidence>
<keyword evidence="2" id="KW-0813">Transport</keyword>
<evidence type="ECO:0000256" key="2">
    <source>
        <dbReference type="ARBA" id="ARBA00022448"/>
    </source>
</evidence>
<protein>
    <submittedName>
        <fullName evidence="9">Cation diffusion facilitator family transporter</fullName>
    </submittedName>
</protein>
<name>A0ABT8IVN4_9MICO</name>
<feature type="transmembrane region" description="Helical" evidence="7">
    <location>
        <begin position="12"/>
        <end position="34"/>
    </location>
</feature>
<feature type="domain" description="Cation efflux protein transmembrane" evidence="8">
    <location>
        <begin position="14"/>
        <end position="223"/>
    </location>
</feature>
<gene>
    <name evidence="9" type="ORF">P5G59_03075</name>
</gene>
<evidence type="ECO:0000259" key="8">
    <source>
        <dbReference type="Pfam" id="PF01545"/>
    </source>
</evidence>
<dbReference type="Proteomes" id="UP001174210">
    <property type="component" value="Unassembled WGS sequence"/>
</dbReference>
<dbReference type="InterPro" id="IPR002524">
    <property type="entry name" value="Cation_efflux"/>
</dbReference>
<dbReference type="InterPro" id="IPR040177">
    <property type="entry name" value="SLC30A9"/>
</dbReference>
<feature type="transmembrane region" description="Helical" evidence="7">
    <location>
        <begin position="198"/>
        <end position="216"/>
    </location>
</feature>
<evidence type="ECO:0000256" key="6">
    <source>
        <dbReference type="SAM" id="MobiDB-lite"/>
    </source>
</evidence>
<dbReference type="RefSeq" id="WP_301215853.1">
    <property type="nucleotide sequence ID" value="NZ_JAROCB010000001.1"/>
</dbReference>
<feature type="region of interest" description="Disordered" evidence="6">
    <location>
        <begin position="307"/>
        <end position="328"/>
    </location>
</feature>
<feature type="transmembrane region" description="Helical" evidence="7">
    <location>
        <begin position="116"/>
        <end position="135"/>
    </location>
</feature>
<comment type="subcellular location">
    <subcellularLocation>
        <location evidence="1">Membrane</location>
        <topology evidence="1">Multi-pass membrane protein</topology>
    </subcellularLocation>
</comment>
<evidence type="ECO:0000313" key="10">
    <source>
        <dbReference type="Proteomes" id="UP001174210"/>
    </source>
</evidence>
<evidence type="ECO:0000256" key="7">
    <source>
        <dbReference type="SAM" id="Phobius"/>
    </source>
</evidence>
<accession>A0ABT8IVN4</accession>
<feature type="transmembrane region" description="Helical" evidence="7">
    <location>
        <begin position="80"/>
        <end position="104"/>
    </location>
</feature>
<dbReference type="PANTHER" id="PTHR13414">
    <property type="entry name" value="HUEL-CATION TRANSPORTER"/>
    <property type="match status" value="1"/>
</dbReference>
<evidence type="ECO:0000256" key="5">
    <source>
        <dbReference type="ARBA" id="ARBA00023136"/>
    </source>
</evidence>
<proteinExistence type="predicted"/>
<reference evidence="9" key="1">
    <citation type="submission" date="2023-03" db="EMBL/GenBank/DDBJ databases">
        <title>MT1 and MT2 Draft Genomes of Novel Species.</title>
        <authorList>
            <person name="Venkateswaran K."/>
        </authorList>
    </citation>
    <scope>NUCLEOTIDE SEQUENCE</scope>
    <source>
        <strain evidence="9">F6_8S_P_1A</strain>
    </source>
</reference>
<evidence type="ECO:0000313" key="9">
    <source>
        <dbReference type="EMBL" id="MDN4596114.1"/>
    </source>
</evidence>
<dbReference type="Pfam" id="PF01545">
    <property type="entry name" value="Cation_efflux"/>
    <property type="match status" value="1"/>
</dbReference>
<organism evidence="9 10">
    <name type="scientific">Leifsonia virtsii</name>
    <dbReference type="NCBI Taxonomy" id="3035915"/>
    <lineage>
        <taxon>Bacteria</taxon>
        <taxon>Bacillati</taxon>
        <taxon>Actinomycetota</taxon>
        <taxon>Actinomycetes</taxon>
        <taxon>Micrococcales</taxon>
        <taxon>Microbacteriaceae</taxon>
        <taxon>Leifsonia</taxon>
    </lineage>
</organism>
<comment type="caution">
    <text evidence="9">The sequence shown here is derived from an EMBL/GenBank/DDBJ whole genome shotgun (WGS) entry which is preliminary data.</text>
</comment>
<keyword evidence="5 7" id="KW-0472">Membrane</keyword>
<keyword evidence="3 7" id="KW-0812">Transmembrane</keyword>
<keyword evidence="10" id="KW-1185">Reference proteome</keyword>
<dbReference type="InterPro" id="IPR027469">
    <property type="entry name" value="Cation_efflux_TMD_sf"/>
</dbReference>
<dbReference type="InterPro" id="IPR058533">
    <property type="entry name" value="Cation_efflux_TM"/>
</dbReference>
<dbReference type="Gene3D" id="1.20.1510.10">
    <property type="entry name" value="Cation efflux protein transmembrane domain"/>
    <property type="match status" value="1"/>
</dbReference>
<dbReference type="EMBL" id="JAROCB010000001">
    <property type="protein sequence ID" value="MDN4596114.1"/>
    <property type="molecule type" value="Genomic_DNA"/>
</dbReference>
<keyword evidence="4 7" id="KW-1133">Transmembrane helix</keyword>
<dbReference type="SUPFAM" id="SSF161111">
    <property type="entry name" value="Cation efflux protein transmembrane domain-like"/>
    <property type="match status" value="1"/>
</dbReference>
<evidence type="ECO:0000256" key="3">
    <source>
        <dbReference type="ARBA" id="ARBA00022692"/>
    </source>
</evidence>